<dbReference type="KEGG" id="daw:HS1_000452"/>
<evidence type="ECO:0000256" key="4">
    <source>
        <dbReference type="HAMAP-Rule" id="MF_01368"/>
    </source>
</evidence>
<comment type="subunit">
    <text evidence="4">Part of the 50S ribosomal subunit. Contacts protein L32.</text>
</comment>
<evidence type="ECO:0000256" key="3">
    <source>
        <dbReference type="ARBA" id="ARBA00023274"/>
    </source>
</evidence>
<evidence type="ECO:0000313" key="6">
    <source>
        <dbReference type="EMBL" id="AMM40258.1"/>
    </source>
</evidence>
<dbReference type="NCBIfam" id="TIGR00059">
    <property type="entry name" value="L17"/>
    <property type="match status" value="1"/>
</dbReference>
<dbReference type="Pfam" id="PF01196">
    <property type="entry name" value="Ribosomal_L17"/>
    <property type="match status" value="1"/>
</dbReference>
<evidence type="ECO:0000313" key="7">
    <source>
        <dbReference type="EMBL" id="HEB73606.1"/>
    </source>
</evidence>
<dbReference type="FunFam" id="3.90.1030.10:FF:000001">
    <property type="entry name" value="50S ribosomal protein L17"/>
    <property type="match status" value="1"/>
</dbReference>
<keyword evidence="3 4" id="KW-0687">Ribonucleoprotein</keyword>
<dbReference type="Proteomes" id="UP000070560">
    <property type="component" value="Chromosome"/>
</dbReference>
<keyword evidence="8" id="KW-1185">Reference proteome</keyword>
<evidence type="ECO:0000256" key="1">
    <source>
        <dbReference type="ARBA" id="ARBA00008777"/>
    </source>
</evidence>
<reference evidence="7" key="2">
    <citation type="journal article" date="2020" name="mSystems">
        <title>Genome- and Community-Level Interaction Insights into Carbon Utilization and Element Cycling Functions of Hydrothermarchaeota in Hydrothermal Sediment.</title>
        <authorList>
            <person name="Zhou Z."/>
            <person name="Liu Y."/>
            <person name="Xu W."/>
            <person name="Pan J."/>
            <person name="Luo Z.H."/>
            <person name="Li M."/>
        </authorList>
    </citation>
    <scope>NUCLEOTIDE SEQUENCE [LARGE SCALE GENOMIC DNA]</scope>
    <source>
        <strain evidence="7">HyVt-45</strain>
    </source>
</reference>
<dbReference type="InterPro" id="IPR036373">
    <property type="entry name" value="Ribosomal_bL17_sf"/>
</dbReference>
<dbReference type="OrthoDB" id="9809073at2"/>
<dbReference type="GO" id="GO:0003735">
    <property type="term" value="F:structural constituent of ribosome"/>
    <property type="evidence" value="ECO:0007669"/>
    <property type="project" value="InterPro"/>
</dbReference>
<name>A0A7V1P3L0_DESA2</name>
<dbReference type="Gene3D" id="3.90.1030.10">
    <property type="entry name" value="Ribosomal protein L17"/>
    <property type="match status" value="1"/>
</dbReference>
<dbReference type="AlphaFoldDB" id="A0A7V1P3L0"/>
<keyword evidence="2 4" id="KW-0689">Ribosomal protein</keyword>
<dbReference type="PANTHER" id="PTHR14413:SF16">
    <property type="entry name" value="LARGE RIBOSOMAL SUBUNIT PROTEIN BL17M"/>
    <property type="match status" value="1"/>
</dbReference>
<evidence type="ECO:0000256" key="2">
    <source>
        <dbReference type="ARBA" id="ARBA00022980"/>
    </source>
</evidence>
<dbReference type="SUPFAM" id="SSF64263">
    <property type="entry name" value="Prokaryotic ribosomal protein L17"/>
    <property type="match status" value="1"/>
</dbReference>
<dbReference type="EMBL" id="CP013015">
    <property type="protein sequence ID" value="AMM40258.1"/>
    <property type="molecule type" value="Genomic_DNA"/>
</dbReference>
<proteinExistence type="inferred from homology"/>
<dbReference type="GO" id="GO:0022625">
    <property type="term" value="C:cytosolic large ribosomal subunit"/>
    <property type="evidence" value="ECO:0007669"/>
    <property type="project" value="TreeGrafter"/>
</dbReference>
<evidence type="ECO:0000313" key="8">
    <source>
        <dbReference type="Proteomes" id="UP000070560"/>
    </source>
</evidence>
<protein>
    <recommendedName>
        <fullName evidence="4">Large ribosomal subunit protein bL17</fullName>
    </recommendedName>
</protein>
<dbReference type="EMBL" id="DRKW01000005">
    <property type="protein sequence ID" value="HEB73606.1"/>
    <property type="molecule type" value="Genomic_DNA"/>
</dbReference>
<accession>A0A7V1P3L0</accession>
<evidence type="ECO:0000256" key="5">
    <source>
        <dbReference type="RuleBase" id="RU000660"/>
    </source>
</evidence>
<reference evidence="6 8" key="1">
    <citation type="submission" date="2015-10" db="EMBL/GenBank/DDBJ databases">
        <title>Candidatus Desulfofervidus auxilii, a hydrogenotrophic sulfate-reducing bacterium involved in the thermophilic anaerobic oxidation of methane.</title>
        <authorList>
            <person name="Krukenberg V."/>
            <person name="Richter M."/>
            <person name="Wegener G."/>
        </authorList>
    </citation>
    <scope>NUCLEOTIDE SEQUENCE [LARGE SCALE GENOMIC DNA]</scope>
    <source>
        <strain evidence="6 8">HS1</strain>
    </source>
</reference>
<organism evidence="7">
    <name type="scientific">Desulfofervidus auxilii</name>
    <dbReference type="NCBI Taxonomy" id="1621989"/>
    <lineage>
        <taxon>Bacteria</taxon>
        <taxon>Pseudomonadati</taxon>
        <taxon>Thermodesulfobacteriota</taxon>
        <taxon>Candidatus Desulfofervidia</taxon>
        <taxon>Candidatus Desulfofervidales</taxon>
        <taxon>Candidatus Desulfofervidaceae</taxon>
        <taxon>Candidatus Desulfofervidus</taxon>
    </lineage>
</organism>
<dbReference type="HAMAP" id="MF_01368">
    <property type="entry name" value="Ribosomal_bL17"/>
    <property type="match status" value="1"/>
</dbReference>
<dbReference type="PANTHER" id="PTHR14413">
    <property type="entry name" value="RIBOSOMAL PROTEIN L17"/>
    <property type="match status" value="1"/>
</dbReference>
<sequence length="125" mass="14566">MRHRKQGRKLGRVASHRQAMLRNMVTSLFKHERIQTTEAKAKELRHLAEKMVSLSKRGDLHARRQALTVLRDKKVVKKLFDEIGKRYQEVKGGYTRIIKLGVRRGDNAPTALIELTKQIKEVEQK</sequence>
<dbReference type="InterPro" id="IPR000456">
    <property type="entry name" value="Ribosomal_bL17"/>
</dbReference>
<gene>
    <name evidence="4" type="primary">rplQ</name>
    <name evidence="7" type="ORF">ENJ03_00090</name>
    <name evidence="6" type="ORF">HS1_000452</name>
</gene>
<dbReference type="GO" id="GO:0006412">
    <property type="term" value="P:translation"/>
    <property type="evidence" value="ECO:0007669"/>
    <property type="project" value="UniProtKB-UniRule"/>
</dbReference>
<comment type="similarity">
    <text evidence="1 4 5">Belongs to the bacterial ribosomal protein bL17 family.</text>
</comment>
<dbReference type="Proteomes" id="UP000886268">
    <property type="component" value="Unassembled WGS sequence"/>
</dbReference>